<gene>
    <name evidence="2" type="ORF">BDZ85DRAFT_68543</name>
</gene>
<sequence>MATSFQYMSDLHLERIRYIFTITKHASRLILAGDIGRFCDYDQFRDFLSKQCEPHMFDEVLLVAGNHEFYGSSREEGLLAADKMVQEPCMHNKLRFLNRTKIEYPTVTILACTLHSHVGEGYTRLTNDFSRIRDWSVAKHNEEHGKDLEWLRNVLSELRKQPKRNVIIVTHYAPTFKRVCHPKKENNDVSQCFSSNALSDLQGAGLLKPVTHWLSGHTHFNARFREGRTLVMSNQFCNDDKDLTWWQKKLLHRPFDPSAIVRA</sequence>
<evidence type="ECO:0000259" key="1">
    <source>
        <dbReference type="Pfam" id="PF00149"/>
    </source>
</evidence>
<dbReference type="AlphaFoldDB" id="A0A6A6GIN3"/>
<dbReference type="PANTHER" id="PTHR37844:SF2">
    <property type="entry name" value="SER_THR PROTEIN PHOSPHATASE SUPERFAMILY (AFU_ORTHOLOGUE AFUA_1G14840)"/>
    <property type="match status" value="1"/>
</dbReference>
<dbReference type="EMBL" id="ML992503">
    <property type="protein sequence ID" value="KAF2225592.1"/>
    <property type="molecule type" value="Genomic_DNA"/>
</dbReference>
<protein>
    <submittedName>
        <fullName evidence="2">Metallo-dependent phosphatase-like protein</fullName>
    </submittedName>
</protein>
<dbReference type="GO" id="GO:0016787">
    <property type="term" value="F:hydrolase activity"/>
    <property type="evidence" value="ECO:0007669"/>
    <property type="project" value="InterPro"/>
</dbReference>
<evidence type="ECO:0000313" key="3">
    <source>
        <dbReference type="Proteomes" id="UP000799538"/>
    </source>
</evidence>
<feature type="domain" description="Calcineurin-like phosphoesterase" evidence="1">
    <location>
        <begin position="9"/>
        <end position="219"/>
    </location>
</feature>
<name>A0A6A6GIN3_9PEZI</name>
<dbReference type="Pfam" id="PF00149">
    <property type="entry name" value="Metallophos"/>
    <property type="match status" value="1"/>
</dbReference>
<keyword evidence="3" id="KW-1185">Reference proteome</keyword>
<dbReference type="SUPFAM" id="SSF56300">
    <property type="entry name" value="Metallo-dependent phosphatases"/>
    <property type="match status" value="1"/>
</dbReference>
<dbReference type="Proteomes" id="UP000799538">
    <property type="component" value="Unassembled WGS sequence"/>
</dbReference>
<organism evidence="2 3">
    <name type="scientific">Elsinoe ampelina</name>
    <dbReference type="NCBI Taxonomy" id="302913"/>
    <lineage>
        <taxon>Eukaryota</taxon>
        <taxon>Fungi</taxon>
        <taxon>Dikarya</taxon>
        <taxon>Ascomycota</taxon>
        <taxon>Pezizomycotina</taxon>
        <taxon>Dothideomycetes</taxon>
        <taxon>Dothideomycetidae</taxon>
        <taxon>Myriangiales</taxon>
        <taxon>Elsinoaceae</taxon>
        <taxon>Elsinoe</taxon>
    </lineage>
</organism>
<reference evidence="3" key="1">
    <citation type="journal article" date="2020" name="Stud. Mycol.">
        <title>101 Dothideomycetes genomes: A test case for predicting lifestyles and emergence of pathogens.</title>
        <authorList>
            <person name="Haridas S."/>
            <person name="Albert R."/>
            <person name="Binder M."/>
            <person name="Bloem J."/>
            <person name="LaButti K."/>
            <person name="Salamov A."/>
            <person name="Andreopoulos B."/>
            <person name="Baker S."/>
            <person name="Barry K."/>
            <person name="Bills G."/>
            <person name="Bluhm B."/>
            <person name="Cannon C."/>
            <person name="Castanera R."/>
            <person name="Culley D."/>
            <person name="Daum C."/>
            <person name="Ezra D."/>
            <person name="Gonzalez J."/>
            <person name="Henrissat B."/>
            <person name="Kuo A."/>
            <person name="Liang C."/>
            <person name="Lipzen A."/>
            <person name="Lutzoni F."/>
            <person name="Magnuson J."/>
            <person name="Mondo S."/>
            <person name="Nolan M."/>
            <person name="Ohm R."/>
            <person name="Pangilinan J."/>
            <person name="Park H.-J."/>
            <person name="Ramirez L."/>
            <person name="Alfaro M."/>
            <person name="Sun H."/>
            <person name="Tritt A."/>
            <person name="Yoshinaga Y."/>
            <person name="Zwiers L.-H."/>
            <person name="Turgeon B."/>
            <person name="Goodwin S."/>
            <person name="Spatafora J."/>
            <person name="Crous P."/>
            <person name="Grigoriev I."/>
        </authorList>
    </citation>
    <scope>NUCLEOTIDE SEQUENCE [LARGE SCALE GENOMIC DNA]</scope>
    <source>
        <strain evidence="3">CECT 20119</strain>
    </source>
</reference>
<dbReference type="OrthoDB" id="550558at2759"/>
<proteinExistence type="predicted"/>
<dbReference type="PANTHER" id="PTHR37844">
    <property type="entry name" value="SER/THR PROTEIN PHOSPHATASE SUPERFAMILY (AFU_ORTHOLOGUE AFUA_1G14840)"/>
    <property type="match status" value="1"/>
</dbReference>
<evidence type="ECO:0000313" key="2">
    <source>
        <dbReference type="EMBL" id="KAF2225592.1"/>
    </source>
</evidence>
<dbReference type="InterPro" id="IPR004843">
    <property type="entry name" value="Calcineurin-like_PHP"/>
</dbReference>
<dbReference type="Gene3D" id="3.60.21.10">
    <property type="match status" value="1"/>
</dbReference>
<dbReference type="InterPro" id="IPR029052">
    <property type="entry name" value="Metallo-depent_PP-like"/>
</dbReference>
<accession>A0A6A6GIN3</accession>